<evidence type="ECO:0000313" key="16">
    <source>
        <dbReference type="Proteomes" id="UP001217089"/>
    </source>
</evidence>
<keyword evidence="10 11" id="KW-0407">Ion channel</keyword>
<evidence type="ECO:0000256" key="1">
    <source>
        <dbReference type="ARBA" id="ARBA00004141"/>
    </source>
</evidence>
<keyword evidence="16" id="KW-1185">Reference proteome</keyword>
<proteinExistence type="inferred from homology"/>
<evidence type="ECO:0000313" key="15">
    <source>
        <dbReference type="EMBL" id="KAJ8318158.1"/>
    </source>
</evidence>
<keyword evidence="4 11" id="KW-0812">Transmembrane</keyword>
<protein>
    <submittedName>
        <fullName evidence="15">Uncharacterized protein</fullName>
    </submittedName>
</protein>
<sequence>MASILKLMQTVIMETGYGPIGGLVSGEPDLLDNGKHEPKRASQESFTEFMARSAPKINGPVVHRRADRHYSKRMRRRLVYKNGEVNITQTNIRKRRRRFLADIFTTLVDIKWRYNLLLFAMAFVLSWLIFAVIWYLICFSHGDLVKENQESQHHIPCVKEIKSFTSALLFSIETQHTIGYGSRHTTEECAEAITVMMIQSCFGVICQAMMTGIVFAKLSRPKKRAETLMFSKNACVCKQDGDLCLLLRVGDMRKSHIVEAHVRAVVIKKKITKEGEVLPLHQFDVNLGYEDGLDRLFLVWPVIIVHKINEDSPFFEMSPEDLHREQFELIVILEGIVESTGMTTQARSSYLPGEILWGHRFERLVTFQKENGQYEIDFSRFHNTMPIETPQCSAKELAEIGDIMHDQTFVDDDDNTTWSNMAANMPHLKQIMQKIVQTKMIFKKNKHYQQRQNIVNNGKNIVNNGKTLSTTTMLAKHCQQWQNIVNNNKTLSTTAKNIVNNGKTLSTMAKHCQQRKSWEANEACCHSHVTIPDYFNPLIIKTTEQNANGSSIMYMNMDNHHIANIGVKKVLEYCVGVLFPSWSTISLLENHPYAGVPFRRWSTIPALEYQSALEYRFSAGVLFTFKSWNIIPILEYHSIVECGIDELPFTLMMHIFYWGPLLYNVPL</sequence>
<evidence type="ECO:0000256" key="8">
    <source>
        <dbReference type="ARBA" id="ARBA00023065"/>
    </source>
</evidence>
<dbReference type="InterPro" id="IPR016449">
    <property type="entry name" value="K_chnl_inward-rec_Kir"/>
</dbReference>
<comment type="similarity">
    <text evidence="11">Belongs to the inward rectifier-type potassium channel (TC 1.A.2.1) family.</text>
</comment>
<evidence type="ECO:0000259" key="13">
    <source>
        <dbReference type="Pfam" id="PF01007"/>
    </source>
</evidence>
<dbReference type="InterPro" id="IPR013518">
    <property type="entry name" value="K_chnl_inward-rec_Kir_cyto"/>
</dbReference>
<dbReference type="InterPro" id="IPR040445">
    <property type="entry name" value="Kir_TM"/>
</dbReference>
<evidence type="ECO:0000256" key="7">
    <source>
        <dbReference type="ARBA" id="ARBA00022989"/>
    </source>
</evidence>
<dbReference type="EMBL" id="JARBDR010000214">
    <property type="protein sequence ID" value="KAJ8318158.1"/>
    <property type="molecule type" value="Genomic_DNA"/>
</dbReference>
<reference evidence="15 16" key="1">
    <citation type="submission" date="2022-12" db="EMBL/GenBank/DDBJ databases">
        <title>Chromosome-level genome of Tegillarca granosa.</title>
        <authorList>
            <person name="Kim J."/>
        </authorList>
    </citation>
    <scope>NUCLEOTIDE SEQUENCE [LARGE SCALE GENOMIC DNA]</scope>
    <source>
        <strain evidence="15">Teg-2019</strain>
        <tissue evidence="15">Adductor muscle</tissue>
    </source>
</reference>
<dbReference type="Gene3D" id="1.10.287.70">
    <property type="match status" value="1"/>
</dbReference>
<keyword evidence="5 11" id="KW-0851">Voltage-gated channel</keyword>
<dbReference type="PANTHER" id="PTHR11767">
    <property type="entry name" value="INWARD RECTIFIER POTASSIUM CHANNEL"/>
    <property type="match status" value="1"/>
</dbReference>
<keyword evidence="6 11" id="KW-0630">Potassium</keyword>
<evidence type="ECO:0000256" key="6">
    <source>
        <dbReference type="ARBA" id="ARBA00022958"/>
    </source>
</evidence>
<dbReference type="Pfam" id="PF01007">
    <property type="entry name" value="IRK"/>
    <property type="match status" value="1"/>
</dbReference>
<feature type="domain" description="Inward rectifier potassium channel C-terminal" evidence="14">
    <location>
        <begin position="228"/>
        <end position="399"/>
    </location>
</feature>
<dbReference type="SUPFAM" id="SSF81296">
    <property type="entry name" value="E set domains"/>
    <property type="match status" value="1"/>
</dbReference>
<comment type="subcellular location">
    <subcellularLocation>
        <location evidence="1 11">Membrane</location>
        <topology evidence="1 11">Multi-pass membrane protein</topology>
    </subcellularLocation>
</comment>
<evidence type="ECO:0000259" key="14">
    <source>
        <dbReference type="Pfam" id="PF17655"/>
    </source>
</evidence>
<keyword evidence="3 11" id="KW-0633">Potassium transport</keyword>
<dbReference type="Gene3D" id="2.60.40.1400">
    <property type="entry name" value="G protein-activated inward rectifier potassium channel 1"/>
    <property type="match status" value="1"/>
</dbReference>
<evidence type="ECO:0000256" key="2">
    <source>
        <dbReference type="ARBA" id="ARBA00022448"/>
    </source>
</evidence>
<dbReference type="InterPro" id="IPR014756">
    <property type="entry name" value="Ig_E-set"/>
</dbReference>
<evidence type="ECO:0000256" key="4">
    <source>
        <dbReference type="ARBA" id="ARBA00022692"/>
    </source>
</evidence>
<dbReference type="PRINTS" id="PR01320">
    <property type="entry name" value="KIRCHANNEL"/>
</dbReference>
<evidence type="ECO:0000256" key="12">
    <source>
        <dbReference type="SAM" id="Phobius"/>
    </source>
</evidence>
<comment type="caution">
    <text evidence="15">The sequence shown here is derived from an EMBL/GenBank/DDBJ whole genome shotgun (WGS) entry which is preliminary data.</text>
</comment>
<keyword evidence="7 12" id="KW-1133">Transmembrane helix</keyword>
<evidence type="ECO:0000256" key="11">
    <source>
        <dbReference type="RuleBase" id="RU003822"/>
    </source>
</evidence>
<evidence type="ECO:0000256" key="5">
    <source>
        <dbReference type="ARBA" id="ARBA00022882"/>
    </source>
</evidence>
<dbReference type="SUPFAM" id="SSF81324">
    <property type="entry name" value="Voltage-gated potassium channels"/>
    <property type="match status" value="1"/>
</dbReference>
<organism evidence="15 16">
    <name type="scientific">Tegillarca granosa</name>
    <name type="common">Malaysian cockle</name>
    <name type="synonym">Anadara granosa</name>
    <dbReference type="NCBI Taxonomy" id="220873"/>
    <lineage>
        <taxon>Eukaryota</taxon>
        <taxon>Metazoa</taxon>
        <taxon>Spiralia</taxon>
        <taxon>Lophotrochozoa</taxon>
        <taxon>Mollusca</taxon>
        <taxon>Bivalvia</taxon>
        <taxon>Autobranchia</taxon>
        <taxon>Pteriomorphia</taxon>
        <taxon>Arcoida</taxon>
        <taxon>Arcoidea</taxon>
        <taxon>Arcidae</taxon>
        <taxon>Tegillarca</taxon>
    </lineage>
</organism>
<feature type="transmembrane region" description="Helical" evidence="12">
    <location>
        <begin position="116"/>
        <end position="137"/>
    </location>
</feature>
<keyword evidence="8 11" id="KW-0406">Ion transport</keyword>
<name>A0ABQ9FLL0_TEGGR</name>
<dbReference type="Pfam" id="PF17655">
    <property type="entry name" value="IRK_C"/>
    <property type="match status" value="1"/>
</dbReference>
<gene>
    <name evidence="15" type="ORF">KUTeg_003249</name>
</gene>
<dbReference type="Proteomes" id="UP001217089">
    <property type="component" value="Unassembled WGS sequence"/>
</dbReference>
<evidence type="ECO:0000256" key="9">
    <source>
        <dbReference type="ARBA" id="ARBA00023136"/>
    </source>
</evidence>
<evidence type="ECO:0000256" key="3">
    <source>
        <dbReference type="ARBA" id="ARBA00022538"/>
    </source>
</evidence>
<dbReference type="InterPro" id="IPR041647">
    <property type="entry name" value="IRK_C"/>
</dbReference>
<keyword evidence="9 12" id="KW-0472">Membrane</keyword>
<evidence type="ECO:0000256" key="10">
    <source>
        <dbReference type="ARBA" id="ARBA00023303"/>
    </source>
</evidence>
<keyword evidence="2 11" id="KW-0813">Transport</keyword>
<accession>A0ABQ9FLL0</accession>
<feature type="domain" description="Potassium channel inwardly rectifying transmembrane" evidence="13">
    <location>
        <begin position="79"/>
        <end position="221"/>
    </location>
</feature>
<dbReference type="PANTHER" id="PTHR11767:SF102">
    <property type="entry name" value="INWARDLY RECTIFYING POTASSIUM CHANNEL 1, ISOFORM F"/>
    <property type="match status" value="1"/>
</dbReference>